<dbReference type="FunFam" id="1.20.140.10:FF:000012">
    <property type="entry name" value="Acyl-CoA dehydrogenase fadE12"/>
    <property type="match status" value="1"/>
</dbReference>
<accession>A0A1X0DL75</accession>
<dbReference type="EMBL" id="MVHS01000005">
    <property type="protein sequence ID" value="ORA73144.1"/>
    <property type="molecule type" value="Genomic_DNA"/>
</dbReference>
<evidence type="ECO:0000256" key="7">
    <source>
        <dbReference type="ARBA" id="ARBA00068025"/>
    </source>
</evidence>
<comment type="catalytic activity">
    <reaction evidence="6">
        <text>a 2,3-saturated acyl-CoA + A = a 2,3-dehydroacyl-CoA + AH2</text>
        <dbReference type="Rhea" id="RHEA:48608"/>
        <dbReference type="ChEBI" id="CHEBI:13193"/>
        <dbReference type="ChEBI" id="CHEBI:17499"/>
        <dbReference type="ChEBI" id="CHEBI:60015"/>
        <dbReference type="ChEBI" id="CHEBI:65111"/>
    </reaction>
</comment>
<organism evidence="12 13">
    <name type="scientific">Mycolicibacterium insubricum</name>
    <dbReference type="NCBI Taxonomy" id="444597"/>
    <lineage>
        <taxon>Bacteria</taxon>
        <taxon>Bacillati</taxon>
        <taxon>Actinomycetota</taxon>
        <taxon>Actinomycetes</taxon>
        <taxon>Mycobacteriales</taxon>
        <taxon>Mycobacteriaceae</taxon>
        <taxon>Mycolicibacterium</taxon>
    </lineage>
</organism>
<dbReference type="SUPFAM" id="SSF56645">
    <property type="entry name" value="Acyl-CoA dehydrogenase NM domain-like"/>
    <property type="match status" value="1"/>
</dbReference>
<comment type="caution">
    <text evidence="12">The sequence shown here is derived from an EMBL/GenBank/DDBJ whole genome shotgun (WGS) entry which is preliminary data.</text>
</comment>
<dbReference type="Gene3D" id="1.10.540.10">
    <property type="entry name" value="Acyl-CoA dehydrogenase/oxidase, N-terminal domain"/>
    <property type="match status" value="1"/>
</dbReference>
<dbReference type="Pfam" id="PF00441">
    <property type="entry name" value="Acyl-CoA_dh_1"/>
    <property type="match status" value="1"/>
</dbReference>
<dbReference type="OrthoDB" id="8876745at2"/>
<dbReference type="SUPFAM" id="SSF47203">
    <property type="entry name" value="Acyl-CoA dehydrogenase C-terminal domain-like"/>
    <property type="match status" value="1"/>
</dbReference>
<reference evidence="12 13" key="1">
    <citation type="submission" date="2016-12" db="EMBL/GenBank/DDBJ databases">
        <title>The new phylogeny of genus Mycobacterium.</title>
        <authorList>
            <person name="Tortoli E."/>
            <person name="Trovato A."/>
            <person name="Cirillo D.M."/>
        </authorList>
    </citation>
    <scope>NUCLEOTIDE SEQUENCE [LARGE SCALE GENOMIC DNA]</scope>
    <source>
        <strain evidence="12 13">DSM 45130</strain>
    </source>
</reference>
<dbReference type="InterPro" id="IPR009100">
    <property type="entry name" value="AcylCoA_DH/oxidase_NM_dom_sf"/>
</dbReference>
<evidence type="ECO:0000256" key="1">
    <source>
        <dbReference type="ARBA" id="ARBA00001974"/>
    </source>
</evidence>
<keyword evidence="3 8" id="KW-0285">Flavoprotein</keyword>
<dbReference type="Pfam" id="PF02771">
    <property type="entry name" value="Acyl-CoA_dh_N"/>
    <property type="match status" value="1"/>
</dbReference>
<dbReference type="GO" id="GO:0050660">
    <property type="term" value="F:flavin adenine dinucleotide binding"/>
    <property type="evidence" value="ECO:0007669"/>
    <property type="project" value="InterPro"/>
</dbReference>
<comment type="cofactor">
    <cofactor evidence="1 8">
        <name>FAD</name>
        <dbReference type="ChEBI" id="CHEBI:57692"/>
    </cofactor>
</comment>
<dbReference type="InterPro" id="IPR046373">
    <property type="entry name" value="Acyl-CoA_Oxase/DH_mid-dom_sf"/>
</dbReference>
<dbReference type="GO" id="GO:0005737">
    <property type="term" value="C:cytoplasm"/>
    <property type="evidence" value="ECO:0007669"/>
    <property type="project" value="TreeGrafter"/>
</dbReference>
<comment type="similarity">
    <text evidence="2 8">Belongs to the acyl-CoA dehydrogenase family.</text>
</comment>
<dbReference type="RefSeq" id="WP_083029412.1">
    <property type="nucleotide sequence ID" value="NZ_AP022618.1"/>
</dbReference>
<gene>
    <name evidence="12" type="ORF">BST26_03730</name>
</gene>
<proteinExistence type="inferred from homology"/>
<dbReference type="FunFam" id="1.10.540.10:FF:000028">
    <property type="entry name" value="Acyl-CoA dehydrogenase fadE12"/>
    <property type="match status" value="1"/>
</dbReference>
<evidence type="ECO:0000259" key="9">
    <source>
        <dbReference type="Pfam" id="PF00441"/>
    </source>
</evidence>
<feature type="domain" description="Acyl-CoA dehydrogenase/oxidase C-terminal" evidence="9">
    <location>
        <begin position="239"/>
        <end position="380"/>
    </location>
</feature>
<dbReference type="InterPro" id="IPR006091">
    <property type="entry name" value="Acyl-CoA_Oxase/DH_mid-dom"/>
</dbReference>
<evidence type="ECO:0000256" key="2">
    <source>
        <dbReference type="ARBA" id="ARBA00009347"/>
    </source>
</evidence>
<dbReference type="PANTHER" id="PTHR48083:SF1">
    <property type="entry name" value="DEHYDROGENASE, PUTATIVE (AFU_ORTHOLOGUE AFUA_7G06510)-RELATED"/>
    <property type="match status" value="1"/>
</dbReference>
<evidence type="ECO:0000256" key="5">
    <source>
        <dbReference type="ARBA" id="ARBA00023002"/>
    </source>
</evidence>
<sequence>MTDTGFIENEERRALRQAVADFAGGYGPEYYLEKARAGQHTSELWNEAGKLGFLGVNLPEEYGGGGAGMYELSLVMEEMSAAGCGLLMMVVSPAINGTIISKFGTEEQKRRWIPGIADGSITMAFAITEPDAGSNSHRITTTARRDGSDWILSGQKVFISGVDQAQAILVVGRTEEAKTGNLKPALFVVPIDTPGMSWTKIDMELVSPESQFQLFFDEVRLPADALVGAEDAAIAQLFAGLNPERIMGSASAVGLGRLAVNKASDYMKTRQVWKQPIGTHQGLAHPLAAIHIELEMAKLMMQKAAALYDSGDDWGAAEAANMAKYAAGEASVRAVDQSVQCHGGNGLTVEYGVASMVTVSRLARIAPISREMILNFVAQTSLGLPRSY</sequence>
<dbReference type="InterPro" id="IPR037069">
    <property type="entry name" value="AcylCoA_DH/ox_N_sf"/>
</dbReference>
<dbReference type="PANTHER" id="PTHR48083">
    <property type="entry name" value="MEDIUM-CHAIN SPECIFIC ACYL-COA DEHYDROGENASE, MITOCHONDRIAL-RELATED"/>
    <property type="match status" value="1"/>
</dbReference>
<keyword evidence="4 8" id="KW-0274">FAD</keyword>
<dbReference type="InterPro" id="IPR036250">
    <property type="entry name" value="AcylCo_DH-like_C"/>
</dbReference>
<evidence type="ECO:0000259" key="10">
    <source>
        <dbReference type="Pfam" id="PF02770"/>
    </source>
</evidence>
<dbReference type="Proteomes" id="UP000192801">
    <property type="component" value="Unassembled WGS sequence"/>
</dbReference>
<evidence type="ECO:0000313" key="13">
    <source>
        <dbReference type="Proteomes" id="UP000192801"/>
    </source>
</evidence>
<dbReference type="FunFam" id="2.40.110.10:FF:000002">
    <property type="entry name" value="Acyl-CoA dehydrogenase fadE12"/>
    <property type="match status" value="1"/>
</dbReference>
<dbReference type="GO" id="GO:0033539">
    <property type="term" value="P:fatty acid beta-oxidation using acyl-CoA dehydrogenase"/>
    <property type="evidence" value="ECO:0007669"/>
    <property type="project" value="TreeGrafter"/>
</dbReference>
<keyword evidence="5 8" id="KW-0560">Oxidoreductase</keyword>
<evidence type="ECO:0000313" key="12">
    <source>
        <dbReference type="EMBL" id="ORA73144.1"/>
    </source>
</evidence>
<dbReference type="GO" id="GO:0003995">
    <property type="term" value="F:acyl-CoA dehydrogenase activity"/>
    <property type="evidence" value="ECO:0007669"/>
    <property type="project" value="TreeGrafter"/>
</dbReference>
<name>A0A1X0DL75_9MYCO</name>
<dbReference type="InterPro" id="IPR009075">
    <property type="entry name" value="AcylCo_DH/oxidase_C"/>
</dbReference>
<dbReference type="InterPro" id="IPR013786">
    <property type="entry name" value="AcylCoA_DH/ox_N"/>
</dbReference>
<evidence type="ECO:0000259" key="11">
    <source>
        <dbReference type="Pfam" id="PF02771"/>
    </source>
</evidence>
<keyword evidence="13" id="KW-1185">Reference proteome</keyword>
<evidence type="ECO:0000256" key="6">
    <source>
        <dbReference type="ARBA" id="ARBA00052546"/>
    </source>
</evidence>
<feature type="domain" description="Acyl-CoA oxidase/dehydrogenase middle" evidence="10">
    <location>
        <begin position="124"/>
        <end position="204"/>
    </location>
</feature>
<dbReference type="Gene3D" id="2.40.110.10">
    <property type="entry name" value="Butyryl-CoA Dehydrogenase, subunit A, domain 2"/>
    <property type="match status" value="1"/>
</dbReference>
<feature type="domain" description="Acyl-CoA dehydrogenase/oxidase N-terminal" evidence="11">
    <location>
        <begin position="9"/>
        <end position="119"/>
    </location>
</feature>
<evidence type="ECO:0000256" key="8">
    <source>
        <dbReference type="RuleBase" id="RU362125"/>
    </source>
</evidence>
<dbReference type="Pfam" id="PF02770">
    <property type="entry name" value="Acyl-CoA_dh_M"/>
    <property type="match status" value="1"/>
</dbReference>
<dbReference type="InterPro" id="IPR050741">
    <property type="entry name" value="Acyl-CoA_dehydrogenase"/>
</dbReference>
<protein>
    <recommendedName>
        <fullName evidence="7">Acyl-CoA dehydrogenase fadE12</fullName>
    </recommendedName>
</protein>
<evidence type="ECO:0000256" key="4">
    <source>
        <dbReference type="ARBA" id="ARBA00022827"/>
    </source>
</evidence>
<dbReference type="STRING" id="444597.BST26_03730"/>
<dbReference type="CDD" id="cd00567">
    <property type="entry name" value="ACAD"/>
    <property type="match status" value="1"/>
</dbReference>
<dbReference type="Gene3D" id="1.20.140.10">
    <property type="entry name" value="Butyryl-CoA Dehydrogenase, subunit A, domain 3"/>
    <property type="match status" value="1"/>
</dbReference>
<evidence type="ECO:0000256" key="3">
    <source>
        <dbReference type="ARBA" id="ARBA00022630"/>
    </source>
</evidence>
<dbReference type="AlphaFoldDB" id="A0A1X0DL75"/>